<comment type="caution">
    <text evidence="3">The sequence shown here is derived from an EMBL/GenBank/DDBJ whole genome shotgun (WGS) entry which is preliminary data.</text>
</comment>
<protein>
    <recommendedName>
        <fullName evidence="5">Secreted protein</fullName>
    </recommendedName>
</protein>
<reference evidence="4" key="1">
    <citation type="journal article" date="2019" name="Int. J. Syst. Evol. Microbiol.">
        <title>The Global Catalogue of Microorganisms (GCM) 10K type strain sequencing project: providing services to taxonomists for standard genome sequencing and annotation.</title>
        <authorList>
            <consortium name="The Broad Institute Genomics Platform"/>
            <consortium name="The Broad Institute Genome Sequencing Center for Infectious Disease"/>
            <person name="Wu L."/>
            <person name="Ma J."/>
        </authorList>
    </citation>
    <scope>NUCLEOTIDE SEQUENCE [LARGE SCALE GENOMIC DNA]</scope>
    <source>
        <strain evidence="4">TBRC 5832</strain>
    </source>
</reference>
<dbReference type="Proteomes" id="UP001595867">
    <property type="component" value="Unassembled WGS sequence"/>
</dbReference>
<evidence type="ECO:0000313" key="4">
    <source>
        <dbReference type="Proteomes" id="UP001595867"/>
    </source>
</evidence>
<feature type="transmembrane region" description="Helical" evidence="2">
    <location>
        <begin position="6"/>
        <end position="25"/>
    </location>
</feature>
<organism evidence="3 4">
    <name type="scientific">Actinoplanes subglobosus</name>
    <dbReference type="NCBI Taxonomy" id="1547892"/>
    <lineage>
        <taxon>Bacteria</taxon>
        <taxon>Bacillati</taxon>
        <taxon>Actinomycetota</taxon>
        <taxon>Actinomycetes</taxon>
        <taxon>Micromonosporales</taxon>
        <taxon>Micromonosporaceae</taxon>
        <taxon>Actinoplanes</taxon>
    </lineage>
</organism>
<keyword evidence="4" id="KW-1185">Reference proteome</keyword>
<evidence type="ECO:0000313" key="3">
    <source>
        <dbReference type="EMBL" id="MFC4070772.1"/>
    </source>
</evidence>
<feature type="compositionally biased region" description="Polar residues" evidence="1">
    <location>
        <begin position="89"/>
        <end position="98"/>
    </location>
</feature>
<sequence>MTAPGNYILYFLLTLAIVMSTGYAVGRIHQWHRHGVERDKAYRTGYDEASRSIIKMMGDPNQSGRPLSATAARLAAGSPARGRAHHANNQRMPVNQRRSYPAYRG</sequence>
<keyword evidence="2" id="KW-1133">Transmembrane helix</keyword>
<name>A0ABV8J2R4_9ACTN</name>
<accession>A0ABV8J2R4</accession>
<keyword evidence="2" id="KW-0812">Transmembrane</keyword>
<feature type="region of interest" description="Disordered" evidence="1">
    <location>
        <begin position="57"/>
        <end position="105"/>
    </location>
</feature>
<evidence type="ECO:0000256" key="2">
    <source>
        <dbReference type="SAM" id="Phobius"/>
    </source>
</evidence>
<dbReference type="EMBL" id="JBHSBL010000025">
    <property type="protein sequence ID" value="MFC4070772.1"/>
    <property type="molecule type" value="Genomic_DNA"/>
</dbReference>
<evidence type="ECO:0008006" key="5">
    <source>
        <dbReference type="Google" id="ProtNLM"/>
    </source>
</evidence>
<evidence type="ECO:0000256" key="1">
    <source>
        <dbReference type="SAM" id="MobiDB-lite"/>
    </source>
</evidence>
<keyword evidence="2" id="KW-0472">Membrane</keyword>
<dbReference type="RefSeq" id="WP_378071647.1">
    <property type="nucleotide sequence ID" value="NZ_JBHSBL010000025.1"/>
</dbReference>
<proteinExistence type="predicted"/>
<gene>
    <name evidence="3" type="ORF">ACFO0C_38090</name>
</gene>